<feature type="domain" description="6-phosphogluconate dehydrogenase NADP-binding" evidence="4">
    <location>
        <begin position="3"/>
        <end position="162"/>
    </location>
</feature>
<comment type="caution">
    <text evidence="6">The sequence shown here is derived from an EMBL/GenBank/DDBJ whole genome shotgun (WGS) entry which is preliminary data.</text>
</comment>
<feature type="domain" description="3-hydroxyisobutyrate dehydrogenase-like NAD-binding" evidence="5">
    <location>
        <begin position="165"/>
        <end position="276"/>
    </location>
</feature>
<dbReference type="SUPFAM" id="SSF48179">
    <property type="entry name" value="6-phosphogluconate dehydrogenase C-terminal domain-like"/>
    <property type="match status" value="1"/>
</dbReference>
<dbReference type="GO" id="GO:0016491">
    <property type="term" value="F:oxidoreductase activity"/>
    <property type="evidence" value="ECO:0007669"/>
    <property type="project" value="UniProtKB-KW"/>
</dbReference>
<dbReference type="InterPro" id="IPR029154">
    <property type="entry name" value="HIBADH-like_NADP-bd"/>
</dbReference>
<dbReference type="PIRSF" id="PIRSF000103">
    <property type="entry name" value="HIBADH"/>
    <property type="match status" value="1"/>
</dbReference>
<dbReference type="RefSeq" id="WP_106373193.1">
    <property type="nucleotide sequence ID" value="NZ_PVTK01000001.1"/>
</dbReference>
<dbReference type="InterPro" id="IPR008927">
    <property type="entry name" value="6-PGluconate_DH-like_C_sf"/>
</dbReference>
<dbReference type="InterPro" id="IPR006115">
    <property type="entry name" value="6PGDH_NADP-bd"/>
</dbReference>
<evidence type="ECO:0000256" key="2">
    <source>
        <dbReference type="ARBA" id="ARBA00023027"/>
    </source>
</evidence>
<gene>
    <name evidence="6" type="ORF">B0H98_101181</name>
</gene>
<reference evidence="6 7" key="1">
    <citation type="submission" date="2018-03" db="EMBL/GenBank/DDBJ databases">
        <title>Genomic Encyclopedia of Type Strains, Phase III (KMG-III): the genomes of soil and plant-associated and newly described type strains.</title>
        <authorList>
            <person name="Whitman W."/>
        </authorList>
    </citation>
    <scope>NUCLEOTIDE SEQUENCE [LARGE SCALE GENOMIC DNA]</scope>
    <source>
        <strain evidence="6 7">CGMCC 1.12152</strain>
    </source>
</reference>
<protein>
    <recommendedName>
        <fullName evidence="8">3-hydroxyisobutyrate dehydrogenase</fullName>
    </recommendedName>
</protein>
<keyword evidence="1" id="KW-0560">Oxidoreductase</keyword>
<dbReference type="Proteomes" id="UP000237647">
    <property type="component" value="Unassembled WGS sequence"/>
</dbReference>
<dbReference type="GO" id="GO:0051287">
    <property type="term" value="F:NAD binding"/>
    <property type="evidence" value="ECO:0007669"/>
    <property type="project" value="InterPro"/>
</dbReference>
<dbReference type="OrthoDB" id="9786703at2"/>
<dbReference type="PANTHER" id="PTHR43060">
    <property type="entry name" value="3-HYDROXYISOBUTYRATE DEHYDROGENASE-LIKE 1, MITOCHONDRIAL-RELATED"/>
    <property type="match status" value="1"/>
</dbReference>
<evidence type="ECO:0000313" key="6">
    <source>
        <dbReference type="EMBL" id="PRY66203.1"/>
    </source>
</evidence>
<keyword evidence="2" id="KW-0520">NAD</keyword>
<dbReference type="Pfam" id="PF14833">
    <property type="entry name" value="NAD_binding_11"/>
    <property type="match status" value="1"/>
</dbReference>
<dbReference type="InterPro" id="IPR013328">
    <property type="entry name" value="6PGD_dom2"/>
</dbReference>
<dbReference type="GO" id="GO:0050661">
    <property type="term" value="F:NADP binding"/>
    <property type="evidence" value="ECO:0007669"/>
    <property type="project" value="InterPro"/>
</dbReference>
<evidence type="ECO:0008006" key="8">
    <source>
        <dbReference type="Google" id="ProtNLM"/>
    </source>
</evidence>
<dbReference type="Pfam" id="PF03446">
    <property type="entry name" value="NAD_binding_2"/>
    <property type="match status" value="1"/>
</dbReference>
<dbReference type="Gene3D" id="3.40.50.720">
    <property type="entry name" value="NAD(P)-binding Rossmann-like Domain"/>
    <property type="match status" value="1"/>
</dbReference>
<keyword evidence="7" id="KW-1185">Reference proteome</keyword>
<evidence type="ECO:0000256" key="1">
    <source>
        <dbReference type="ARBA" id="ARBA00023002"/>
    </source>
</evidence>
<dbReference type="Gene3D" id="1.10.1040.10">
    <property type="entry name" value="N-(1-d-carboxylethyl)-l-norvaline Dehydrogenase, domain 2"/>
    <property type="match status" value="1"/>
</dbReference>
<feature type="active site" evidence="3">
    <location>
        <position position="171"/>
    </location>
</feature>
<organism evidence="6 7">
    <name type="scientific">Vreelandella songnenensis</name>
    <dbReference type="NCBI Taxonomy" id="1176243"/>
    <lineage>
        <taxon>Bacteria</taxon>
        <taxon>Pseudomonadati</taxon>
        <taxon>Pseudomonadota</taxon>
        <taxon>Gammaproteobacteria</taxon>
        <taxon>Oceanospirillales</taxon>
        <taxon>Halomonadaceae</taxon>
        <taxon>Vreelandella</taxon>
    </lineage>
</organism>
<dbReference type="PANTHER" id="PTHR43060:SF15">
    <property type="entry name" value="3-HYDROXYISOBUTYRATE DEHYDROGENASE-LIKE 1, MITOCHONDRIAL-RELATED"/>
    <property type="match status" value="1"/>
</dbReference>
<accession>A0A2T0V7Q1</accession>
<proteinExistence type="predicted"/>
<sequence length="296" mass="31154">MKRIGFIGLGLMGANIARNIMQGGYAMTLFDPNRENMAPLLEQGAQAADSPKAVAERSDIVFICVPGAPQVEATVEGEQGLALGAHEGLIIVDCSTSAPTLTQRLNETLAAKGVTFIDAALGGTPTQAETGELQAIVGADEATLEAVRPVLECWASKILHVGPAGAGHTMKLLNQFLAMGYGAIYSEALTIGAKAGVTPEVFDSVIRGSRMDSGFYQTFFQYVLERDRNAHRFSLANAGKDIRYVANLADDLNVKAGVAHAIEALYASALAEGAGESFVPELSDIVAKRHGVSFSQ</sequence>
<evidence type="ECO:0000256" key="3">
    <source>
        <dbReference type="PIRSR" id="PIRSR000103-1"/>
    </source>
</evidence>
<evidence type="ECO:0000259" key="4">
    <source>
        <dbReference type="Pfam" id="PF03446"/>
    </source>
</evidence>
<dbReference type="InterPro" id="IPR015815">
    <property type="entry name" value="HIBADH-related"/>
</dbReference>
<dbReference type="EMBL" id="PVTK01000001">
    <property type="protein sequence ID" value="PRY66203.1"/>
    <property type="molecule type" value="Genomic_DNA"/>
</dbReference>
<evidence type="ECO:0000313" key="7">
    <source>
        <dbReference type="Proteomes" id="UP000237647"/>
    </source>
</evidence>
<evidence type="ECO:0000259" key="5">
    <source>
        <dbReference type="Pfam" id="PF14833"/>
    </source>
</evidence>
<dbReference type="InterPro" id="IPR036291">
    <property type="entry name" value="NAD(P)-bd_dom_sf"/>
</dbReference>
<dbReference type="SUPFAM" id="SSF51735">
    <property type="entry name" value="NAD(P)-binding Rossmann-fold domains"/>
    <property type="match status" value="1"/>
</dbReference>
<dbReference type="AlphaFoldDB" id="A0A2T0V7Q1"/>
<name>A0A2T0V7Q1_9GAMM</name>